<evidence type="ECO:0000313" key="3">
    <source>
        <dbReference type="EMBL" id="MDT0496181.1"/>
    </source>
</evidence>
<sequence length="301" mass="29637">MHSSPSRPRTTISPKCFLGALVLSCCSALAACGSDSSSAESEPASSETPMSRADLGCTGASGPLDSLQASLADRLYTGLAAVPGGTADPAALTALVTDVLDLVDALAAGAGSLAAVRNGGDPSLAAPVYHQLLCVTAGLGELVLSASLAATTPLTELPVLHELLDTLVTVQNSLLLGVRNLPNVANPEQLATDLGYATQTLAGVVAGLATSASILPGGAASAVLMPVSVLLLDITAAFNALGNGDTQAFAQLLLDSVPHLVEGLAQSLGPIGIVLTGVIGLLSPVLDALAGLVGGLLGILL</sequence>
<keyword evidence="1" id="KW-0812">Transmembrane</keyword>
<evidence type="ECO:0000313" key="4">
    <source>
        <dbReference type="Proteomes" id="UP001254608"/>
    </source>
</evidence>
<keyword evidence="1" id="KW-1133">Transmembrane helix</keyword>
<dbReference type="PROSITE" id="PS51257">
    <property type="entry name" value="PROKAR_LIPOPROTEIN"/>
    <property type="match status" value="1"/>
</dbReference>
<reference evidence="3 4" key="1">
    <citation type="submission" date="2023-09" db="EMBL/GenBank/DDBJ databases">
        <authorList>
            <person name="Rey-Velasco X."/>
        </authorList>
    </citation>
    <scope>NUCLEOTIDE SEQUENCE [LARGE SCALE GENOMIC DNA]</scope>
    <source>
        <strain evidence="3 4">W345</strain>
    </source>
</reference>
<dbReference type="Proteomes" id="UP001254608">
    <property type="component" value="Unassembled WGS sequence"/>
</dbReference>
<keyword evidence="1" id="KW-0472">Membrane</keyword>
<evidence type="ECO:0000256" key="2">
    <source>
        <dbReference type="SAM" id="SignalP"/>
    </source>
</evidence>
<organism evidence="3 4">
    <name type="scientific">Banduia mediterranea</name>
    <dbReference type="NCBI Taxonomy" id="3075609"/>
    <lineage>
        <taxon>Bacteria</taxon>
        <taxon>Pseudomonadati</taxon>
        <taxon>Pseudomonadota</taxon>
        <taxon>Gammaproteobacteria</taxon>
        <taxon>Nevskiales</taxon>
        <taxon>Algiphilaceae</taxon>
        <taxon>Banduia</taxon>
    </lineage>
</organism>
<feature type="transmembrane region" description="Helical" evidence="1">
    <location>
        <begin position="271"/>
        <end position="300"/>
    </location>
</feature>
<evidence type="ECO:0000256" key="1">
    <source>
        <dbReference type="SAM" id="Phobius"/>
    </source>
</evidence>
<comment type="caution">
    <text evidence="3">The sequence shown here is derived from an EMBL/GenBank/DDBJ whole genome shotgun (WGS) entry which is preliminary data.</text>
</comment>
<feature type="signal peptide" evidence="2">
    <location>
        <begin position="1"/>
        <end position="30"/>
    </location>
</feature>
<evidence type="ECO:0008006" key="5">
    <source>
        <dbReference type="Google" id="ProtNLM"/>
    </source>
</evidence>
<dbReference type="RefSeq" id="WP_311363570.1">
    <property type="nucleotide sequence ID" value="NZ_JAVRIC010000002.1"/>
</dbReference>
<dbReference type="EMBL" id="JAVRIC010000002">
    <property type="protein sequence ID" value="MDT0496181.1"/>
    <property type="molecule type" value="Genomic_DNA"/>
</dbReference>
<protein>
    <recommendedName>
        <fullName evidence="5">Lipoprotein</fullName>
    </recommendedName>
</protein>
<name>A0ABU2WE90_9GAMM</name>
<accession>A0ABU2WE90</accession>
<proteinExistence type="predicted"/>
<feature type="chain" id="PRO_5046825423" description="Lipoprotein" evidence="2">
    <location>
        <begin position="31"/>
        <end position="301"/>
    </location>
</feature>
<keyword evidence="2" id="KW-0732">Signal</keyword>
<keyword evidence="4" id="KW-1185">Reference proteome</keyword>
<gene>
    <name evidence="3" type="ORF">RM530_02215</name>
</gene>